<evidence type="ECO:0000256" key="12">
    <source>
        <dbReference type="NCBIfam" id="TIGR00665"/>
    </source>
</evidence>
<evidence type="ECO:0000256" key="5">
    <source>
        <dbReference type="ARBA" id="ARBA00022801"/>
    </source>
</evidence>
<comment type="similarity">
    <text evidence="1 13">Belongs to the helicase family. DnaB subfamily.</text>
</comment>
<dbReference type="CDD" id="cd00984">
    <property type="entry name" value="DnaB_C"/>
    <property type="match status" value="1"/>
</dbReference>
<feature type="domain" description="SF4 helicase" evidence="15">
    <location>
        <begin position="270"/>
        <end position="537"/>
    </location>
</feature>
<evidence type="ECO:0000256" key="1">
    <source>
        <dbReference type="ARBA" id="ARBA00008428"/>
    </source>
</evidence>
<dbReference type="Gene3D" id="1.10.860.10">
    <property type="entry name" value="DNAb Helicase, Chain A"/>
    <property type="match status" value="1"/>
</dbReference>
<proteinExistence type="inferred from homology"/>
<evidence type="ECO:0000256" key="3">
    <source>
        <dbReference type="ARBA" id="ARBA00022705"/>
    </source>
</evidence>
<dbReference type="InterPro" id="IPR007694">
    <property type="entry name" value="DNA_helicase_DnaB-like_C"/>
</dbReference>
<accession>A0A1M7RY99</accession>
<evidence type="ECO:0000256" key="4">
    <source>
        <dbReference type="ARBA" id="ARBA00022741"/>
    </source>
</evidence>
<evidence type="ECO:0000259" key="15">
    <source>
        <dbReference type="PROSITE" id="PS51199"/>
    </source>
</evidence>
<evidence type="ECO:0000313" key="16">
    <source>
        <dbReference type="EMBL" id="SHN51253.1"/>
    </source>
</evidence>
<dbReference type="InterPro" id="IPR016136">
    <property type="entry name" value="DNA_helicase_N/primase_C"/>
</dbReference>
<dbReference type="PROSITE" id="PS51199">
    <property type="entry name" value="SF4_HELICASE"/>
    <property type="match status" value="1"/>
</dbReference>
<evidence type="ECO:0000256" key="13">
    <source>
        <dbReference type="RuleBase" id="RU362085"/>
    </source>
</evidence>
<gene>
    <name evidence="16" type="ORF">SAMN02745728_00332</name>
</gene>
<name>A0A1M7RY99_9BACT</name>
<dbReference type="STRING" id="1121455.SAMN02745728_00332"/>
<dbReference type="NCBIfam" id="NF004384">
    <property type="entry name" value="PRK05748.1"/>
    <property type="match status" value="1"/>
</dbReference>
<dbReference type="NCBIfam" id="TIGR00665">
    <property type="entry name" value="DnaB"/>
    <property type="match status" value="1"/>
</dbReference>
<keyword evidence="5 13" id="KW-0378">Hydrolase</keyword>
<dbReference type="GO" id="GO:0016887">
    <property type="term" value="F:ATP hydrolysis activity"/>
    <property type="evidence" value="ECO:0007669"/>
    <property type="project" value="RHEA"/>
</dbReference>
<dbReference type="FunFam" id="3.40.50.300:FF:000076">
    <property type="entry name" value="Replicative DNA helicase"/>
    <property type="match status" value="1"/>
</dbReference>
<dbReference type="EC" id="5.6.2.3" evidence="12 13"/>
<dbReference type="SUPFAM" id="SSF48024">
    <property type="entry name" value="N-terminal domain of DnaB helicase"/>
    <property type="match status" value="1"/>
</dbReference>
<dbReference type="Gene3D" id="3.40.50.300">
    <property type="entry name" value="P-loop containing nucleotide triphosphate hydrolases"/>
    <property type="match status" value="1"/>
</dbReference>
<keyword evidence="7 13" id="KW-0067">ATP-binding</keyword>
<evidence type="ECO:0000256" key="14">
    <source>
        <dbReference type="SAM" id="MobiDB-lite"/>
    </source>
</evidence>
<keyword evidence="3 13" id="KW-0235">DNA replication</keyword>
<sequence>MNKTNNKQKSPTVTDSDLNNSVANDNLAENHIESAFSPVDGDFFEPFFPAPEDYGHTQNSETANQQNSGLADDYITYTNAQPGNSYGNVDALSKEMLSKMPPHSLEAEQAVLGGIFLRPESLLNIMDILNDDDFYIPAHKFIFSAIVALFVQNVPIDVVTVGEQLRKQGQLELVGNSAYLAELAHGVISAANAEYLATTVRDKAMLRNMISSCADIIGQCYDPSQEVQSILDQSEQSIFSIAQRSNKKSMVHVKDLTKKIFADLEKRFAQKEMVTGVTTGYASLDNLTAGFQPSDLIILAARPSMGKTALAMNMLMRAAVTRSKSVAVFSLEMSMDQLMMRMLCSWGKVDLSKLRRSYLEPEDWQRLQTAADVFSKSSIFIDDTPALSTLELRTRVRRLKADKGVDLVMIDYLQLMRAGRRTDSRELEISEISRSLKALAKELNIPVIALAQLNRKLEDRQDKRPILSDLRESGAIEQDADVIMFIYRDAVYNKGANKAEPGPAEIIIGKQRNGPTGTAHLTYLPSFTAFEEEERRYGDV</sequence>
<dbReference type="PANTHER" id="PTHR30153">
    <property type="entry name" value="REPLICATIVE DNA HELICASE DNAB"/>
    <property type="match status" value="1"/>
</dbReference>
<dbReference type="GO" id="GO:0003677">
    <property type="term" value="F:DNA binding"/>
    <property type="evidence" value="ECO:0007669"/>
    <property type="project" value="UniProtKB-UniRule"/>
</dbReference>
<dbReference type="InterPro" id="IPR027417">
    <property type="entry name" value="P-loop_NTPase"/>
</dbReference>
<dbReference type="FunFam" id="1.10.860.10:FF:000001">
    <property type="entry name" value="Replicative DNA helicase"/>
    <property type="match status" value="1"/>
</dbReference>
<dbReference type="GO" id="GO:1990077">
    <property type="term" value="C:primosome complex"/>
    <property type="evidence" value="ECO:0007669"/>
    <property type="project" value="UniProtKB-UniRule"/>
</dbReference>
<dbReference type="Pfam" id="PF00772">
    <property type="entry name" value="DnaB"/>
    <property type="match status" value="1"/>
</dbReference>
<keyword evidence="6 13" id="KW-0347">Helicase</keyword>
<evidence type="ECO:0000313" key="17">
    <source>
        <dbReference type="Proteomes" id="UP000186469"/>
    </source>
</evidence>
<dbReference type="InterPro" id="IPR007693">
    <property type="entry name" value="DNA_helicase_DnaB-like_N"/>
</dbReference>
<comment type="function">
    <text evidence="10 13">The main replicative DNA helicase, it participates in initiation and elongation during chromosome replication. Travels ahead of the DNA replisome, separating dsDNA into templates for DNA synthesis. A processive ATP-dependent 5'-3' DNA helicase it has DNA-dependent ATPase activity.</text>
</comment>
<dbReference type="AlphaFoldDB" id="A0A1M7RY99"/>
<dbReference type="InterPro" id="IPR036185">
    <property type="entry name" value="DNA_heli_DnaB-like_N_sf"/>
</dbReference>
<dbReference type="GO" id="GO:0006269">
    <property type="term" value="P:DNA replication, synthesis of primer"/>
    <property type="evidence" value="ECO:0007669"/>
    <property type="project" value="UniProtKB-UniRule"/>
</dbReference>
<dbReference type="Proteomes" id="UP000186469">
    <property type="component" value="Unassembled WGS sequence"/>
</dbReference>
<reference evidence="16 17" key="1">
    <citation type="submission" date="2016-12" db="EMBL/GenBank/DDBJ databases">
        <authorList>
            <person name="Song W.-J."/>
            <person name="Kurnit D.M."/>
        </authorList>
    </citation>
    <scope>NUCLEOTIDE SEQUENCE [LARGE SCALE GENOMIC DNA]</scope>
    <source>
        <strain evidence="16 17">DSM 11393</strain>
    </source>
</reference>
<dbReference type="GO" id="GO:0043139">
    <property type="term" value="F:5'-3' DNA helicase activity"/>
    <property type="evidence" value="ECO:0007669"/>
    <property type="project" value="UniProtKB-EC"/>
</dbReference>
<keyword evidence="9" id="KW-0413">Isomerase</keyword>
<keyword evidence="8 13" id="KW-0238">DNA-binding</keyword>
<organism evidence="16 17">
    <name type="scientific">Desulfovibrio litoralis DSM 11393</name>
    <dbReference type="NCBI Taxonomy" id="1121455"/>
    <lineage>
        <taxon>Bacteria</taxon>
        <taxon>Pseudomonadati</taxon>
        <taxon>Thermodesulfobacteriota</taxon>
        <taxon>Desulfovibrionia</taxon>
        <taxon>Desulfovibrionales</taxon>
        <taxon>Desulfovibrionaceae</taxon>
        <taxon>Desulfovibrio</taxon>
    </lineage>
</organism>
<dbReference type="InterPro" id="IPR007692">
    <property type="entry name" value="DNA_helicase_DnaB"/>
</dbReference>
<dbReference type="PANTHER" id="PTHR30153:SF2">
    <property type="entry name" value="REPLICATIVE DNA HELICASE"/>
    <property type="match status" value="1"/>
</dbReference>
<evidence type="ECO:0000256" key="6">
    <source>
        <dbReference type="ARBA" id="ARBA00022806"/>
    </source>
</evidence>
<protein>
    <recommendedName>
        <fullName evidence="12 13">Replicative DNA helicase</fullName>
        <ecNumber evidence="12 13">5.6.2.3</ecNumber>
    </recommendedName>
</protein>
<comment type="catalytic activity">
    <reaction evidence="11 13">
        <text>ATP + H2O = ADP + phosphate + H(+)</text>
        <dbReference type="Rhea" id="RHEA:13065"/>
        <dbReference type="ChEBI" id="CHEBI:15377"/>
        <dbReference type="ChEBI" id="CHEBI:15378"/>
        <dbReference type="ChEBI" id="CHEBI:30616"/>
        <dbReference type="ChEBI" id="CHEBI:43474"/>
        <dbReference type="ChEBI" id="CHEBI:456216"/>
        <dbReference type="EC" id="5.6.2.3"/>
    </reaction>
</comment>
<dbReference type="GO" id="GO:0042802">
    <property type="term" value="F:identical protein binding"/>
    <property type="evidence" value="ECO:0007669"/>
    <property type="project" value="UniProtKB-ARBA"/>
</dbReference>
<feature type="region of interest" description="Disordered" evidence="14">
    <location>
        <begin position="1"/>
        <end position="22"/>
    </location>
</feature>
<keyword evidence="17" id="KW-1185">Reference proteome</keyword>
<dbReference type="GO" id="GO:0005524">
    <property type="term" value="F:ATP binding"/>
    <property type="evidence" value="ECO:0007669"/>
    <property type="project" value="UniProtKB-UniRule"/>
</dbReference>
<evidence type="ECO:0000256" key="8">
    <source>
        <dbReference type="ARBA" id="ARBA00023125"/>
    </source>
</evidence>
<dbReference type="EMBL" id="FRDI01000002">
    <property type="protein sequence ID" value="SHN51253.1"/>
    <property type="molecule type" value="Genomic_DNA"/>
</dbReference>
<dbReference type="GO" id="GO:0005829">
    <property type="term" value="C:cytosol"/>
    <property type="evidence" value="ECO:0007669"/>
    <property type="project" value="TreeGrafter"/>
</dbReference>
<keyword evidence="2 13" id="KW-0639">Primosome</keyword>
<evidence type="ECO:0000256" key="2">
    <source>
        <dbReference type="ARBA" id="ARBA00022515"/>
    </source>
</evidence>
<evidence type="ECO:0000256" key="7">
    <source>
        <dbReference type="ARBA" id="ARBA00022840"/>
    </source>
</evidence>
<evidence type="ECO:0000256" key="10">
    <source>
        <dbReference type="ARBA" id="ARBA00044932"/>
    </source>
</evidence>
<evidence type="ECO:0000256" key="9">
    <source>
        <dbReference type="ARBA" id="ARBA00023235"/>
    </source>
</evidence>
<keyword evidence="4 13" id="KW-0547">Nucleotide-binding</keyword>
<dbReference type="SUPFAM" id="SSF52540">
    <property type="entry name" value="P-loop containing nucleoside triphosphate hydrolases"/>
    <property type="match status" value="1"/>
</dbReference>
<dbReference type="Pfam" id="PF03796">
    <property type="entry name" value="DnaB_C"/>
    <property type="match status" value="1"/>
</dbReference>
<evidence type="ECO:0000256" key="11">
    <source>
        <dbReference type="ARBA" id="ARBA00048954"/>
    </source>
</evidence>